<dbReference type="AlphaFoldDB" id="A0A4V2Z8U9"/>
<dbReference type="OrthoDB" id="2867208at2"/>
<dbReference type="EMBL" id="SMLG01000016">
    <property type="protein sequence ID" value="TDE41823.1"/>
    <property type="molecule type" value="Genomic_DNA"/>
</dbReference>
<evidence type="ECO:0000259" key="1">
    <source>
        <dbReference type="Pfam" id="PF18197"/>
    </source>
</evidence>
<reference evidence="2 3" key="1">
    <citation type="submission" date="2019-03" db="EMBL/GenBank/DDBJ databases">
        <title>Novel species of Flavobacterium.</title>
        <authorList>
            <person name="Liu Q."/>
            <person name="Xin Y.-H."/>
        </authorList>
    </citation>
    <scope>NUCLEOTIDE SEQUENCE [LARGE SCALE GENOMIC DNA]</scope>
    <source>
        <strain evidence="2 3">LB3P52</strain>
    </source>
</reference>
<comment type="caution">
    <text evidence="2">The sequence shown here is derived from an EMBL/GenBank/DDBJ whole genome shotgun (WGS) entry which is preliminary data.</text>
</comment>
<sequence>MIGSLLLFFSCSQDEPLNNDSLKTTSKSLSAKISADKLLVFKGPEVEIGNGIVRSWISVNQLSGKPVEIGIEMTPGALEGLPDIEGPGPTTVLPLHLKARQLTPFQHIGLNWQNHGHPGGPPGSFTVPHFDFHFYMISNEERLAIPNYSATTHAAFNNFPPTTTLTIPPMTITTGGYMPLNYGTPIGAGEGQMGKHWLPVPPNYIPFTNVMIYGTYDGKIIFVEPMITLNFLQDETKYFSSAYNQPTIFEKEGNYPTMYNMRHEETGNINITLSHFVHQDATPPTPSL</sequence>
<accession>A0A4V2Z8U9</accession>
<keyword evidence="3" id="KW-1185">Reference proteome</keyword>
<dbReference type="CDD" id="cd11669">
    <property type="entry name" value="TTHB210-like"/>
    <property type="match status" value="1"/>
</dbReference>
<name>A0A4V2Z8U9_9FLAO</name>
<dbReference type="InterPro" id="IPR040832">
    <property type="entry name" value="TTHB210-like_dom"/>
</dbReference>
<evidence type="ECO:0000313" key="2">
    <source>
        <dbReference type="EMBL" id="TDE41823.1"/>
    </source>
</evidence>
<protein>
    <recommendedName>
        <fullName evidence="1">TTHB210-like domain-containing protein</fullName>
    </recommendedName>
</protein>
<gene>
    <name evidence="2" type="ORF">E0I26_15645</name>
</gene>
<dbReference type="Pfam" id="PF18197">
    <property type="entry name" value="TTHB210-like"/>
    <property type="match status" value="1"/>
</dbReference>
<dbReference type="InterPro" id="IPR033786">
    <property type="entry name" value="TTHB210-like"/>
</dbReference>
<feature type="domain" description="TTHB210-like" evidence="1">
    <location>
        <begin position="63"/>
        <end position="112"/>
    </location>
</feature>
<evidence type="ECO:0000313" key="3">
    <source>
        <dbReference type="Proteomes" id="UP000294814"/>
    </source>
</evidence>
<dbReference type="RefSeq" id="WP_131917379.1">
    <property type="nucleotide sequence ID" value="NZ_SMLG01000016.1"/>
</dbReference>
<organism evidence="2 3">
    <name type="scientific">Flavobacterium rhamnosiphilum</name>
    <dbReference type="NCBI Taxonomy" id="2541724"/>
    <lineage>
        <taxon>Bacteria</taxon>
        <taxon>Pseudomonadati</taxon>
        <taxon>Bacteroidota</taxon>
        <taxon>Flavobacteriia</taxon>
        <taxon>Flavobacteriales</taxon>
        <taxon>Flavobacteriaceae</taxon>
        <taxon>Flavobacterium</taxon>
    </lineage>
</organism>
<dbReference type="Proteomes" id="UP000294814">
    <property type="component" value="Unassembled WGS sequence"/>
</dbReference>
<proteinExistence type="predicted"/>